<dbReference type="InterPro" id="IPR045117">
    <property type="entry name" value="ATXN2-like"/>
</dbReference>
<dbReference type="AlphaFoldDB" id="A0A6I9NIY8"/>
<dbReference type="GO" id="GO:0010494">
    <property type="term" value="C:cytoplasmic stress granule"/>
    <property type="evidence" value="ECO:0007669"/>
    <property type="project" value="TreeGrafter"/>
</dbReference>
<dbReference type="OrthoDB" id="2275718at2759"/>
<keyword evidence="3" id="KW-1185">Reference proteome</keyword>
<dbReference type="PANTHER" id="PTHR12854">
    <property type="entry name" value="ATAXIN 2-RELATED"/>
    <property type="match status" value="1"/>
</dbReference>
<accession>A0A6I9NIY8</accession>
<dbReference type="InterPro" id="IPR025852">
    <property type="entry name" value="SM_dom_ATX"/>
</dbReference>
<reference evidence="4" key="1">
    <citation type="submission" date="2025-08" db="UniProtKB">
        <authorList>
            <consortium name="RefSeq"/>
        </authorList>
    </citation>
    <scope>IDENTIFICATION</scope>
    <source>
        <tissue evidence="4">Muscle</tissue>
    </source>
</reference>
<feature type="non-terminal residue" evidence="4">
    <location>
        <position position="112"/>
    </location>
</feature>
<dbReference type="Pfam" id="PF14438">
    <property type="entry name" value="SM-ATX"/>
    <property type="match status" value="1"/>
</dbReference>
<feature type="region of interest" description="Disordered" evidence="1">
    <location>
        <begin position="1"/>
        <end position="43"/>
    </location>
</feature>
<evidence type="ECO:0000313" key="4">
    <source>
        <dbReference type="RefSeq" id="XP_010775088.1"/>
    </source>
</evidence>
<evidence type="ECO:0000259" key="2">
    <source>
        <dbReference type="Pfam" id="PF14438"/>
    </source>
</evidence>
<evidence type="ECO:0000313" key="3">
    <source>
        <dbReference type="Proteomes" id="UP000504611"/>
    </source>
</evidence>
<protein>
    <submittedName>
        <fullName evidence="4">Ataxin-2</fullName>
    </submittedName>
</protein>
<dbReference type="RefSeq" id="XP_010775088.1">
    <property type="nucleotide sequence ID" value="XM_010776786.1"/>
</dbReference>
<sequence>MSMKAGGNRSKPGGGNTAGAAAAGAGGSGGGRQNLGRGRHSGKGPAAVIFNGVYANMRMVHVLTSVVGTKCELKVKNGAVYEGVFKTYGPEVRIKHCVLSRCLNGARSVISF</sequence>
<dbReference type="GO" id="GO:0003729">
    <property type="term" value="F:mRNA binding"/>
    <property type="evidence" value="ECO:0007669"/>
    <property type="project" value="TreeGrafter"/>
</dbReference>
<name>A0A6I9NIY8_9TELE</name>
<evidence type="ECO:0000256" key="1">
    <source>
        <dbReference type="SAM" id="MobiDB-lite"/>
    </source>
</evidence>
<organism evidence="3 4">
    <name type="scientific">Notothenia coriiceps</name>
    <name type="common">black rockcod</name>
    <dbReference type="NCBI Taxonomy" id="8208"/>
    <lineage>
        <taxon>Eukaryota</taxon>
        <taxon>Metazoa</taxon>
        <taxon>Chordata</taxon>
        <taxon>Craniata</taxon>
        <taxon>Vertebrata</taxon>
        <taxon>Euteleostomi</taxon>
        <taxon>Actinopterygii</taxon>
        <taxon>Neopterygii</taxon>
        <taxon>Teleostei</taxon>
        <taxon>Neoteleostei</taxon>
        <taxon>Acanthomorphata</taxon>
        <taxon>Eupercaria</taxon>
        <taxon>Perciformes</taxon>
        <taxon>Notothenioidei</taxon>
        <taxon>Nototheniidae</taxon>
        <taxon>Notothenia</taxon>
    </lineage>
</organism>
<feature type="compositionally biased region" description="Gly residues" evidence="1">
    <location>
        <begin position="24"/>
        <end position="33"/>
    </location>
</feature>
<proteinExistence type="predicted"/>
<dbReference type="KEGG" id="ncc:104950289"/>
<dbReference type="Proteomes" id="UP000504611">
    <property type="component" value="Unplaced"/>
</dbReference>
<gene>
    <name evidence="4" type="primary">LOC104950289</name>
</gene>
<dbReference type="PANTHER" id="PTHR12854:SF11">
    <property type="entry name" value="ATAXIN-2"/>
    <property type="match status" value="1"/>
</dbReference>
<feature type="domain" description="Ataxin 2 SM" evidence="2">
    <location>
        <begin position="56"/>
        <end position="91"/>
    </location>
</feature>
<dbReference type="GO" id="GO:0034063">
    <property type="term" value="P:stress granule assembly"/>
    <property type="evidence" value="ECO:0007669"/>
    <property type="project" value="TreeGrafter"/>
</dbReference>